<sequence>MAGALAMAGAVAGAAPSPAAVILNLFGGVMTIVGANVPAPEVFDIEAVRSQASVHLKTIFDETRKPMGNLLIRLFGNRDVEYSLSDLVDSMKSRGFQAVADD</sequence>
<name>A0A9W8R060_9HYPO</name>
<accession>A0A9W8R060</accession>
<dbReference type="EMBL" id="JAOQAV010000043">
    <property type="protein sequence ID" value="KAJ4181046.1"/>
    <property type="molecule type" value="Genomic_DNA"/>
</dbReference>
<proteinExistence type="predicted"/>
<dbReference type="Proteomes" id="UP001152087">
    <property type="component" value="Unassembled WGS sequence"/>
</dbReference>
<evidence type="ECO:0000313" key="2">
    <source>
        <dbReference type="Proteomes" id="UP001152087"/>
    </source>
</evidence>
<comment type="caution">
    <text evidence="1">The sequence shown here is derived from an EMBL/GenBank/DDBJ whole genome shotgun (WGS) entry which is preliminary data.</text>
</comment>
<organism evidence="1 2">
    <name type="scientific">Fusarium falciforme</name>
    <dbReference type="NCBI Taxonomy" id="195108"/>
    <lineage>
        <taxon>Eukaryota</taxon>
        <taxon>Fungi</taxon>
        <taxon>Dikarya</taxon>
        <taxon>Ascomycota</taxon>
        <taxon>Pezizomycotina</taxon>
        <taxon>Sordariomycetes</taxon>
        <taxon>Hypocreomycetidae</taxon>
        <taxon>Hypocreales</taxon>
        <taxon>Nectriaceae</taxon>
        <taxon>Fusarium</taxon>
        <taxon>Fusarium solani species complex</taxon>
    </lineage>
</organism>
<evidence type="ECO:0000313" key="1">
    <source>
        <dbReference type="EMBL" id="KAJ4181046.1"/>
    </source>
</evidence>
<gene>
    <name evidence="1" type="ORF">NW755_011341</name>
</gene>
<keyword evidence="2" id="KW-1185">Reference proteome</keyword>
<reference evidence="1" key="1">
    <citation type="submission" date="2022-09" db="EMBL/GenBank/DDBJ databases">
        <title>Fusarium specimens isolated from Avocado Roots.</title>
        <authorList>
            <person name="Stajich J."/>
            <person name="Roper C."/>
            <person name="Heimlech-Rivalta G."/>
        </authorList>
    </citation>
    <scope>NUCLEOTIDE SEQUENCE</scope>
    <source>
        <strain evidence="1">A02</strain>
    </source>
</reference>
<dbReference type="AlphaFoldDB" id="A0A9W8R060"/>
<protein>
    <submittedName>
        <fullName evidence="1">Uncharacterized protein</fullName>
    </submittedName>
</protein>